<dbReference type="InterPro" id="IPR049449">
    <property type="entry name" value="TesB_ACOT8-like_N"/>
</dbReference>
<gene>
    <name evidence="3" type="ORF">MSP7336_00505</name>
</gene>
<evidence type="ECO:0000313" key="4">
    <source>
        <dbReference type="Proteomes" id="UP000252015"/>
    </source>
</evidence>
<protein>
    <recommendedName>
        <fullName evidence="2">Acyl-CoA thioesterase-like N-terminal HotDog domain-containing protein</fullName>
    </recommendedName>
</protein>
<dbReference type="InterPro" id="IPR029069">
    <property type="entry name" value="HotDog_dom_sf"/>
</dbReference>
<evidence type="ECO:0000256" key="1">
    <source>
        <dbReference type="SAM" id="MobiDB-lite"/>
    </source>
</evidence>
<sequence length="261" mass="26032">MTGAVASVDDVLGCRTDGEGLSFELGRNMHGAFGGAFGGAVAACALRAARRVAPGRTPASLDVRFLRGLPAGTAHAAATVLHAGRSLTTVSVDIADSTGRAAARATVGLADPAALHPSDTPSAEKAGLTGYSGGSDWTTPDGVEIPIVATLRPRVLGAGPSWVATGLRAPWDVAAGAEAACLAADMCVGPPVAAACAGKWIPHPNPDLSLRFVGEVAEPDLVGVGRLQRISGGLAAVGITVWSGDDVVAVGVCSSMLLARR</sequence>
<accession>A0A375YU91</accession>
<dbReference type="Pfam" id="PF13622">
    <property type="entry name" value="4HBT_3"/>
    <property type="match status" value="1"/>
</dbReference>
<keyword evidence="4" id="KW-1185">Reference proteome</keyword>
<feature type="domain" description="Acyl-CoA thioesterase-like N-terminal HotDog" evidence="2">
    <location>
        <begin position="32"/>
        <end position="107"/>
    </location>
</feature>
<reference evidence="3 4" key="1">
    <citation type="submission" date="2018-05" db="EMBL/GenBank/DDBJ databases">
        <authorList>
            <consortium name="IHU Genomes"/>
        </authorList>
    </citation>
    <scope>NUCLEOTIDE SEQUENCE [LARGE SCALE GENOMIC DNA]</scope>
    <source>
        <strain evidence="3 4">P7336</strain>
    </source>
</reference>
<dbReference type="STRING" id="29313.BHQ16_18570"/>
<feature type="region of interest" description="Disordered" evidence="1">
    <location>
        <begin position="112"/>
        <end position="135"/>
    </location>
</feature>
<dbReference type="Proteomes" id="UP000252015">
    <property type="component" value="Unassembled WGS sequence"/>
</dbReference>
<proteinExistence type="predicted"/>
<dbReference type="EMBL" id="UEGW01000001">
    <property type="protein sequence ID" value="SRX92280.1"/>
    <property type="molecule type" value="Genomic_DNA"/>
</dbReference>
<dbReference type="SUPFAM" id="SSF54637">
    <property type="entry name" value="Thioesterase/thiol ester dehydrase-isomerase"/>
    <property type="match status" value="1"/>
</dbReference>
<dbReference type="RefSeq" id="WP_113962979.1">
    <property type="nucleotide sequence ID" value="NZ_UEGW01000001.1"/>
</dbReference>
<dbReference type="InterPro" id="IPR042171">
    <property type="entry name" value="Acyl-CoA_hotdog"/>
</dbReference>
<evidence type="ECO:0000259" key="2">
    <source>
        <dbReference type="Pfam" id="PF13622"/>
    </source>
</evidence>
<dbReference type="Gene3D" id="2.40.160.210">
    <property type="entry name" value="Acyl-CoA thioesterase, double hotdog domain"/>
    <property type="match status" value="1"/>
</dbReference>
<evidence type="ECO:0000313" key="3">
    <source>
        <dbReference type="EMBL" id="SRX92280.1"/>
    </source>
</evidence>
<organism evidence="3 4">
    <name type="scientific">Mycobacterium shimoidei</name>
    <dbReference type="NCBI Taxonomy" id="29313"/>
    <lineage>
        <taxon>Bacteria</taxon>
        <taxon>Bacillati</taxon>
        <taxon>Actinomycetota</taxon>
        <taxon>Actinomycetes</taxon>
        <taxon>Mycobacteriales</taxon>
        <taxon>Mycobacteriaceae</taxon>
        <taxon>Mycobacterium</taxon>
    </lineage>
</organism>
<name>A0A375YU91_MYCSH</name>
<dbReference type="AlphaFoldDB" id="A0A375YU91"/>